<dbReference type="GO" id="GO:0006412">
    <property type="term" value="P:translation"/>
    <property type="evidence" value="ECO:0007669"/>
    <property type="project" value="InterPro"/>
</dbReference>
<dbReference type="AlphaFoldDB" id="A0A0F9HUZ6"/>
<reference evidence="2" key="1">
    <citation type="journal article" date="2015" name="Nature">
        <title>Complex archaea that bridge the gap between prokaryotes and eukaryotes.</title>
        <authorList>
            <person name="Spang A."/>
            <person name="Saw J.H."/>
            <person name="Jorgensen S.L."/>
            <person name="Zaremba-Niedzwiedzka K."/>
            <person name="Martijn J."/>
            <person name="Lind A.E."/>
            <person name="van Eijk R."/>
            <person name="Schleper C."/>
            <person name="Guy L."/>
            <person name="Ettema T.J."/>
        </authorList>
    </citation>
    <scope>NUCLEOTIDE SEQUENCE</scope>
</reference>
<dbReference type="Pfam" id="PF01250">
    <property type="entry name" value="Ribosomal_S6"/>
    <property type="match status" value="1"/>
</dbReference>
<name>A0A0F9HUZ6_9ZZZZ</name>
<gene>
    <name evidence="2" type="ORF">LCGC14_1738860</name>
</gene>
<comment type="caution">
    <text evidence="2">The sequence shown here is derived from an EMBL/GenBank/DDBJ whole genome shotgun (WGS) entry which is preliminary data.</text>
</comment>
<evidence type="ECO:0000256" key="1">
    <source>
        <dbReference type="ARBA" id="ARBA00009512"/>
    </source>
</evidence>
<protein>
    <submittedName>
        <fullName evidence="2">Uncharacterized protein</fullName>
    </submittedName>
</protein>
<dbReference type="SUPFAM" id="SSF54995">
    <property type="entry name" value="Ribosomal protein S6"/>
    <property type="match status" value="1"/>
</dbReference>
<dbReference type="InterPro" id="IPR014717">
    <property type="entry name" value="Transl_elong_EF1B/ribsomal_bS6"/>
</dbReference>
<organism evidence="2">
    <name type="scientific">marine sediment metagenome</name>
    <dbReference type="NCBI Taxonomy" id="412755"/>
    <lineage>
        <taxon>unclassified sequences</taxon>
        <taxon>metagenomes</taxon>
        <taxon>ecological metagenomes</taxon>
    </lineage>
</organism>
<dbReference type="GO" id="GO:0005840">
    <property type="term" value="C:ribosome"/>
    <property type="evidence" value="ECO:0007669"/>
    <property type="project" value="InterPro"/>
</dbReference>
<dbReference type="Gene3D" id="3.30.70.60">
    <property type="match status" value="1"/>
</dbReference>
<comment type="similarity">
    <text evidence="1">Belongs to the bacterial ribosomal protein bS6 family.</text>
</comment>
<dbReference type="EMBL" id="LAZR01015881">
    <property type="protein sequence ID" value="KKM06947.1"/>
    <property type="molecule type" value="Genomic_DNA"/>
</dbReference>
<dbReference type="GO" id="GO:0019843">
    <property type="term" value="F:rRNA binding"/>
    <property type="evidence" value="ECO:0007669"/>
    <property type="project" value="InterPro"/>
</dbReference>
<dbReference type="InterPro" id="IPR000529">
    <property type="entry name" value="Ribosomal_bS6"/>
</dbReference>
<dbReference type="GO" id="GO:0003735">
    <property type="term" value="F:structural constituent of ribosome"/>
    <property type="evidence" value="ECO:0007669"/>
    <property type="project" value="InterPro"/>
</dbReference>
<accession>A0A0F9HUZ6</accession>
<sequence length="129" mass="14509">MEDTLRTYDITTMLIEEDDASIRTLIQEHGGKIISSQPTVKVNLAYPIKKRTTAFMAVFLATFLPDTLHGFGKALIMSEHVLRALVLQADTVSTQPEKRAVEKEPVYTRGKKEGFLSNEALEQKIEELT</sequence>
<evidence type="ECO:0000313" key="2">
    <source>
        <dbReference type="EMBL" id="KKM06947.1"/>
    </source>
</evidence>
<proteinExistence type="inferred from homology"/>
<dbReference type="InterPro" id="IPR035980">
    <property type="entry name" value="Ribosomal_bS6_sf"/>
</dbReference>